<accession>A0A2I0HEN4</accession>
<gene>
    <name evidence="1" type="ORF">CRG98_049465</name>
</gene>
<proteinExistence type="predicted"/>
<protein>
    <submittedName>
        <fullName evidence="1">Uncharacterized protein</fullName>
    </submittedName>
</protein>
<evidence type="ECO:0000313" key="1">
    <source>
        <dbReference type="EMBL" id="PKI18261.1"/>
    </source>
</evidence>
<sequence>MEGYGWATRMEGYGWVTRRLTAAAVCGKTGRHVSSGYGTVQGRARWTPKRRIYTTMGRPERAKPWVGSKICCARWIGPRIVTTSSRER</sequence>
<reference evidence="1 2" key="1">
    <citation type="submission" date="2017-11" db="EMBL/GenBank/DDBJ databases">
        <title>De-novo sequencing of pomegranate (Punica granatum L.) genome.</title>
        <authorList>
            <person name="Akparov Z."/>
            <person name="Amiraslanov A."/>
            <person name="Hajiyeva S."/>
            <person name="Abbasov M."/>
            <person name="Kaur K."/>
            <person name="Hamwieh A."/>
            <person name="Solovyev V."/>
            <person name="Salamov A."/>
            <person name="Braich B."/>
            <person name="Kosarev P."/>
            <person name="Mahmoud A."/>
            <person name="Hajiyev E."/>
            <person name="Babayeva S."/>
            <person name="Izzatullayeva V."/>
            <person name="Mammadov A."/>
            <person name="Mammadov A."/>
            <person name="Sharifova S."/>
            <person name="Ojaghi J."/>
            <person name="Eynullazada K."/>
            <person name="Bayramov B."/>
            <person name="Abdulazimova A."/>
            <person name="Shahmuradov I."/>
        </authorList>
    </citation>
    <scope>NUCLEOTIDE SEQUENCE [LARGE SCALE GENOMIC DNA]</scope>
    <source>
        <strain evidence="2">cv. AG2017</strain>
        <tissue evidence="1">Leaf</tissue>
    </source>
</reference>
<comment type="caution">
    <text evidence="1">The sequence shown here is derived from an EMBL/GenBank/DDBJ whole genome shotgun (WGS) entry which is preliminary data.</text>
</comment>
<dbReference type="EMBL" id="PGOL01040154">
    <property type="protein sequence ID" value="PKI18261.1"/>
    <property type="molecule type" value="Genomic_DNA"/>
</dbReference>
<keyword evidence="2" id="KW-1185">Reference proteome</keyword>
<evidence type="ECO:0000313" key="2">
    <source>
        <dbReference type="Proteomes" id="UP000233551"/>
    </source>
</evidence>
<dbReference type="Proteomes" id="UP000233551">
    <property type="component" value="Unassembled WGS sequence"/>
</dbReference>
<dbReference type="AlphaFoldDB" id="A0A2I0HEN4"/>
<name>A0A2I0HEN4_PUNGR</name>
<organism evidence="1 2">
    <name type="scientific">Punica granatum</name>
    <name type="common">Pomegranate</name>
    <dbReference type="NCBI Taxonomy" id="22663"/>
    <lineage>
        <taxon>Eukaryota</taxon>
        <taxon>Viridiplantae</taxon>
        <taxon>Streptophyta</taxon>
        <taxon>Embryophyta</taxon>
        <taxon>Tracheophyta</taxon>
        <taxon>Spermatophyta</taxon>
        <taxon>Magnoliopsida</taxon>
        <taxon>eudicotyledons</taxon>
        <taxon>Gunneridae</taxon>
        <taxon>Pentapetalae</taxon>
        <taxon>rosids</taxon>
        <taxon>malvids</taxon>
        <taxon>Myrtales</taxon>
        <taxon>Lythraceae</taxon>
        <taxon>Punica</taxon>
    </lineage>
</organism>
<feature type="non-terminal residue" evidence="1">
    <location>
        <position position="88"/>
    </location>
</feature>